<sequence length="328" mass="34209">MLNQAAVLPTLLLLVLATTPSAEGATAWDYGSGSTGPANWATAVTNSSCGGSSQSPINIVSASATQQTYTAFTLTGYDTVPSDVTMTMSNNGHSVVVALTSASNAISMSGGGLTGTYIAAQFHFHWGSQSDLTVGSEHTLNGNAYPGELHIVHYSSTYSSLGDAVASGSATALAVLGFFMEVEVDGDDNSGLAPIVDNMQNVNDSGDSYQFTTNFALNTMLPSSKTNFFRYSGSLTTPSCNEVVVWTVFENTIKISQSQMNTLVTGAYYTAEAGQAAAVMADNYRPVQNLNTRTVYSSFASAASLRVLPAWQLLVAAVACAVAAARRQ</sequence>
<evidence type="ECO:0000256" key="1">
    <source>
        <dbReference type="ARBA" id="ARBA00010718"/>
    </source>
</evidence>
<evidence type="ECO:0000313" key="8">
    <source>
        <dbReference type="Proteomes" id="UP000515135"/>
    </source>
</evidence>
<keyword evidence="6" id="KW-0456">Lyase</keyword>
<dbReference type="Gene3D" id="3.10.200.10">
    <property type="entry name" value="Alpha carbonic anhydrase"/>
    <property type="match status" value="1"/>
</dbReference>
<gene>
    <name evidence="9" type="primary">LOC109479870</name>
</gene>
<comment type="cofactor">
    <cofactor evidence="6">
        <name>Zn(2+)</name>
        <dbReference type="ChEBI" id="CHEBI:29105"/>
    </cofactor>
</comment>
<dbReference type="PANTHER" id="PTHR18952">
    <property type="entry name" value="CARBONIC ANHYDRASE"/>
    <property type="match status" value="1"/>
</dbReference>
<evidence type="ECO:0000256" key="2">
    <source>
        <dbReference type="ARBA" id="ARBA00012925"/>
    </source>
</evidence>
<evidence type="ECO:0000256" key="5">
    <source>
        <dbReference type="ARBA" id="ARBA00023180"/>
    </source>
</evidence>
<dbReference type="PANTHER" id="PTHR18952:SF278">
    <property type="entry name" value="CARBONIC ANHYDRASE"/>
    <property type="match status" value="1"/>
</dbReference>
<reference evidence="9" key="1">
    <citation type="submission" date="2025-08" db="UniProtKB">
        <authorList>
            <consortium name="RefSeq"/>
        </authorList>
    </citation>
    <scope>IDENTIFICATION</scope>
    <source>
        <tissue evidence="9">Gonad</tissue>
    </source>
</reference>
<evidence type="ECO:0000256" key="6">
    <source>
        <dbReference type="RuleBase" id="RU367011"/>
    </source>
</evidence>
<dbReference type="Proteomes" id="UP000515135">
    <property type="component" value="Unplaced"/>
</dbReference>
<dbReference type="GO" id="GO:0004089">
    <property type="term" value="F:carbonate dehydratase activity"/>
    <property type="evidence" value="ECO:0007669"/>
    <property type="project" value="UniProtKB-UniRule"/>
</dbReference>
<keyword evidence="3 6" id="KW-0479">Metal-binding</keyword>
<keyword evidence="8" id="KW-1185">Reference proteome</keyword>
<protein>
    <recommendedName>
        <fullName evidence="2 6">Carbonic anhydrase</fullName>
        <ecNumber evidence="2 6">4.2.1.1</ecNumber>
    </recommendedName>
</protein>
<organism evidence="8 9">
    <name type="scientific">Branchiostoma belcheri</name>
    <name type="common">Amphioxus</name>
    <dbReference type="NCBI Taxonomy" id="7741"/>
    <lineage>
        <taxon>Eukaryota</taxon>
        <taxon>Metazoa</taxon>
        <taxon>Chordata</taxon>
        <taxon>Cephalochordata</taxon>
        <taxon>Leptocardii</taxon>
        <taxon>Amphioxiformes</taxon>
        <taxon>Branchiostomatidae</taxon>
        <taxon>Branchiostoma</taxon>
    </lineage>
</organism>
<feature type="chain" id="PRO_5028519632" description="Carbonic anhydrase" evidence="6">
    <location>
        <begin position="25"/>
        <end position="328"/>
    </location>
</feature>
<dbReference type="AlphaFoldDB" id="A0A6P5A6Q4"/>
<comment type="similarity">
    <text evidence="1 6">Belongs to the alpha-carbonic anhydrase family.</text>
</comment>
<dbReference type="Pfam" id="PF00194">
    <property type="entry name" value="Carb_anhydrase"/>
    <property type="match status" value="1"/>
</dbReference>
<dbReference type="InterPro" id="IPR001148">
    <property type="entry name" value="CA_dom"/>
</dbReference>
<keyword evidence="5" id="KW-0325">Glycoprotein</keyword>
<comment type="catalytic activity">
    <reaction evidence="6">
        <text>hydrogencarbonate + H(+) = CO2 + H2O</text>
        <dbReference type="Rhea" id="RHEA:10748"/>
        <dbReference type="ChEBI" id="CHEBI:15377"/>
        <dbReference type="ChEBI" id="CHEBI:15378"/>
        <dbReference type="ChEBI" id="CHEBI:16526"/>
        <dbReference type="ChEBI" id="CHEBI:17544"/>
        <dbReference type="EC" id="4.2.1.1"/>
    </reaction>
</comment>
<dbReference type="RefSeq" id="XP_019637466.1">
    <property type="nucleotide sequence ID" value="XM_019781907.1"/>
</dbReference>
<evidence type="ECO:0000256" key="3">
    <source>
        <dbReference type="ARBA" id="ARBA00022723"/>
    </source>
</evidence>
<evidence type="ECO:0000313" key="9">
    <source>
        <dbReference type="RefSeq" id="XP_019637466.1"/>
    </source>
</evidence>
<comment type="function">
    <text evidence="6">Reversible hydration of carbon dioxide.</text>
</comment>
<keyword evidence="6" id="KW-0732">Signal</keyword>
<dbReference type="SMART" id="SM01057">
    <property type="entry name" value="Carb_anhydrase"/>
    <property type="match status" value="1"/>
</dbReference>
<name>A0A6P5A6Q4_BRABE</name>
<dbReference type="InterPro" id="IPR036398">
    <property type="entry name" value="CA_dom_sf"/>
</dbReference>
<dbReference type="GeneID" id="109479870"/>
<dbReference type="GO" id="GO:0008270">
    <property type="term" value="F:zinc ion binding"/>
    <property type="evidence" value="ECO:0007669"/>
    <property type="project" value="UniProtKB-UniRule"/>
</dbReference>
<dbReference type="SUPFAM" id="SSF51069">
    <property type="entry name" value="Carbonic anhydrase"/>
    <property type="match status" value="1"/>
</dbReference>
<keyword evidence="4 6" id="KW-0862">Zinc</keyword>
<dbReference type="InterPro" id="IPR023561">
    <property type="entry name" value="Carbonic_anhydrase_a-class"/>
</dbReference>
<dbReference type="KEGG" id="bbel:109479870"/>
<dbReference type="PROSITE" id="PS51144">
    <property type="entry name" value="ALPHA_CA_2"/>
    <property type="match status" value="1"/>
</dbReference>
<dbReference type="EC" id="4.2.1.1" evidence="2 6"/>
<feature type="signal peptide" evidence="6">
    <location>
        <begin position="1"/>
        <end position="24"/>
    </location>
</feature>
<dbReference type="PROSITE" id="PS00162">
    <property type="entry name" value="ALPHA_CA_1"/>
    <property type="match status" value="1"/>
</dbReference>
<accession>A0A6P5A6Q4</accession>
<evidence type="ECO:0000259" key="7">
    <source>
        <dbReference type="PROSITE" id="PS51144"/>
    </source>
</evidence>
<dbReference type="OrthoDB" id="429145at2759"/>
<feature type="domain" description="Alpha-carbonic anhydrase" evidence="7">
    <location>
        <begin position="26"/>
        <end position="299"/>
    </location>
</feature>
<evidence type="ECO:0000256" key="4">
    <source>
        <dbReference type="ARBA" id="ARBA00022833"/>
    </source>
</evidence>
<dbReference type="GO" id="GO:0005886">
    <property type="term" value="C:plasma membrane"/>
    <property type="evidence" value="ECO:0007669"/>
    <property type="project" value="TreeGrafter"/>
</dbReference>
<dbReference type="FunFam" id="3.10.200.10:FF:000003">
    <property type="entry name" value="Carbonic anhydrase 12"/>
    <property type="match status" value="1"/>
</dbReference>
<proteinExistence type="inferred from homology"/>
<dbReference type="InterPro" id="IPR018338">
    <property type="entry name" value="Carbonic_anhydrase_a-class_CS"/>
</dbReference>